<reference evidence="3" key="1">
    <citation type="submission" date="2022-01" db="EMBL/GenBank/DDBJ databases">
        <authorList>
            <person name="King R."/>
        </authorList>
    </citation>
    <scope>NUCLEOTIDE SEQUENCE</scope>
</reference>
<name>A0A9P0D3P0_9CUCU</name>
<keyword evidence="4" id="KW-1185">Reference proteome</keyword>
<dbReference type="GO" id="GO:0005634">
    <property type="term" value="C:nucleus"/>
    <property type="evidence" value="ECO:0007669"/>
    <property type="project" value="UniProtKB-SubCell"/>
</dbReference>
<comment type="subcellular location">
    <subcellularLocation>
        <location evidence="1">Nucleus</location>
    </subcellularLocation>
</comment>
<keyword evidence="1" id="KW-0539">Nucleus</keyword>
<dbReference type="EMBL" id="OV651816">
    <property type="protein sequence ID" value="CAH1109929.1"/>
    <property type="molecule type" value="Genomic_DNA"/>
</dbReference>
<dbReference type="Pfam" id="PF02944">
    <property type="entry name" value="BESS"/>
    <property type="match status" value="1"/>
</dbReference>
<evidence type="ECO:0000259" key="2">
    <source>
        <dbReference type="PROSITE" id="PS51031"/>
    </source>
</evidence>
<sequence length="211" mass="24182">MLQLWCDNQSYTNISGMAEIIENNALCAFLLMNRRPIISDCEVKVTDSCQTETSLPNTLQESQNDLDLSQDHDNTQGRQLVNVKGKSQTQVTPSRSTQFRRNKSALESKLINYMDSQIKQPSPVIQNQPKETDDLVFFRSLQTSLDTLTPNKKLNFRIDVMQLLTRYTNRKPNQDTPYFPNFTPAYQQAQQYPVANFPYTSFSALMPAQTP</sequence>
<dbReference type="Proteomes" id="UP001153636">
    <property type="component" value="Chromosome 4"/>
</dbReference>
<evidence type="ECO:0000313" key="4">
    <source>
        <dbReference type="Proteomes" id="UP001153636"/>
    </source>
</evidence>
<feature type="domain" description="BESS" evidence="2">
    <location>
        <begin position="131"/>
        <end position="170"/>
    </location>
</feature>
<protein>
    <recommendedName>
        <fullName evidence="2">BESS domain-containing protein</fullName>
    </recommendedName>
</protein>
<dbReference type="PROSITE" id="PS51031">
    <property type="entry name" value="BESS"/>
    <property type="match status" value="1"/>
</dbReference>
<dbReference type="OrthoDB" id="8038273at2759"/>
<accession>A0A9P0D3P0</accession>
<proteinExistence type="predicted"/>
<dbReference type="AlphaFoldDB" id="A0A9P0D3P0"/>
<evidence type="ECO:0000313" key="3">
    <source>
        <dbReference type="EMBL" id="CAH1109929.1"/>
    </source>
</evidence>
<organism evidence="3 4">
    <name type="scientific">Psylliodes chrysocephalus</name>
    <dbReference type="NCBI Taxonomy" id="3402493"/>
    <lineage>
        <taxon>Eukaryota</taxon>
        <taxon>Metazoa</taxon>
        <taxon>Ecdysozoa</taxon>
        <taxon>Arthropoda</taxon>
        <taxon>Hexapoda</taxon>
        <taxon>Insecta</taxon>
        <taxon>Pterygota</taxon>
        <taxon>Neoptera</taxon>
        <taxon>Endopterygota</taxon>
        <taxon>Coleoptera</taxon>
        <taxon>Polyphaga</taxon>
        <taxon>Cucujiformia</taxon>
        <taxon>Chrysomeloidea</taxon>
        <taxon>Chrysomelidae</taxon>
        <taxon>Galerucinae</taxon>
        <taxon>Alticini</taxon>
        <taxon>Psylliodes</taxon>
    </lineage>
</organism>
<dbReference type="GO" id="GO:0003677">
    <property type="term" value="F:DNA binding"/>
    <property type="evidence" value="ECO:0007669"/>
    <property type="project" value="InterPro"/>
</dbReference>
<dbReference type="InterPro" id="IPR004210">
    <property type="entry name" value="BESS_motif"/>
</dbReference>
<gene>
    <name evidence="3" type="ORF">PSYICH_LOCUS10413</name>
</gene>
<evidence type="ECO:0000256" key="1">
    <source>
        <dbReference type="PROSITE-ProRule" id="PRU00371"/>
    </source>
</evidence>